<reference evidence="4" key="1">
    <citation type="submission" date="2014-04" db="EMBL/GenBank/DDBJ databases">
        <title>Evolutionary Origins and Diversification of the Mycorrhizal Mutualists.</title>
        <authorList>
            <consortium name="DOE Joint Genome Institute"/>
            <consortium name="Mycorrhizal Genomics Consortium"/>
            <person name="Kohler A."/>
            <person name="Kuo A."/>
            <person name="Nagy L.G."/>
            <person name="Floudas D."/>
            <person name="Copeland A."/>
            <person name="Barry K.W."/>
            <person name="Cichocki N."/>
            <person name="Veneault-Fourrey C."/>
            <person name="LaButti K."/>
            <person name="Lindquist E.A."/>
            <person name="Lipzen A."/>
            <person name="Lundell T."/>
            <person name="Morin E."/>
            <person name="Murat C."/>
            <person name="Riley R."/>
            <person name="Ohm R."/>
            <person name="Sun H."/>
            <person name="Tunlid A."/>
            <person name="Henrissat B."/>
            <person name="Grigoriev I.V."/>
            <person name="Hibbett D.S."/>
            <person name="Martin F."/>
        </authorList>
    </citation>
    <scope>NUCLEOTIDE SEQUENCE [LARGE SCALE GENOMIC DNA]</scope>
    <source>
        <strain evidence="4">FD-334 SS-4</strain>
    </source>
</reference>
<name>A0A0D2KS03_HYPSF</name>
<feature type="compositionally biased region" description="Low complexity" evidence="1">
    <location>
        <begin position="37"/>
        <end position="56"/>
    </location>
</feature>
<gene>
    <name evidence="3" type="ORF">HYPSUDRAFT_1017605</name>
</gene>
<feature type="compositionally biased region" description="Basic residues" evidence="1">
    <location>
        <begin position="69"/>
        <end position="79"/>
    </location>
</feature>
<dbReference type="AlphaFoldDB" id="A0A0D2KS03"/>
<proteinExistence type="predicted"/>
<feature type="signal peptide" evidence="2">
    <location>
        <begin position="1"/>
        <end position="24"/>
    </location>
</feature>
<feature type="chain" id="PRO_5002246395" evidence="2">
    <location>
        <begin position="25"/>
        <end position="79"/>
    </location>
</feature>
<dbReference type="EMBL" id="KN817603">
    <property type="protein sequence ID" value="KJA17452.1"/>
    <property type="molecule type" value="Genomic_DNA"/>
</dbReference>
<dbReference type="Proteomes" id="UP000054270">
    <property type="component" value="Unassembled WGS sequence"/>
</dbReference>
<evidence type="ECO:0000256" key="2">
    <source>
        <dbReference type="SAM" id="SignalP"/>
    </source>
</evidence>
<evidence type="ECO:0000256" key="1">
    <source>
        <dbReference type="SAM" id="MobiDB-lite"/>
    </source>
</evidence>
<sequence length="79" mass="8067">MNALHSFAACCCLAPACAPGPASAGAREHWRGGALVASRSPAAGDAAHAPHSAAHSPRAHCPRGLPARPWRHLTPRFSG</sequence>
<keyword evidence="4" id="KW-1185">Reference proteome</keyword>
<keyword evidence="2" id="KW-0732">Signal</keyword>
<evidence type="ECO:0000313" key="3">
    <source>
        <dbReference type="EMBL" id="KJA17452.1"/>
    </source>
</evidence>
<evidence type="ECO:0000313" key="4">
    <source>
        <dbReference type="Proteomes" id="UP000054270"/>
    </source>
</evidence>
<feature type="region of interest" description="Disordered" evidence="1">
    <location>
        <begin position="37"/>
        <end position="79"/>
    </location>
</feature>
<protein>
    <submittedName>
        <fullName evidence="3">Uncharacterized protein</fullName>
    </submittedName>
</protein>
<accession>A0A0D2KS03</accession>
<organism evidence="3 4">
    <name type="scientific">Hypholoma sublateritium (strain FD-334 SS-4)</name>
    <dbReference type="NCBI Taxonomy" id="945553"/>
    <lineage>
        <taxon>Eukaryota</taxon>
        <taxon>Fungi</taxon>
        <taxon>Dikarya</taxon>
        <taxon>Basidiomycota</taxon>
        <taxon>Agaricomycotina</taxon>
        <taxon>Agaricomycetes</taxon>
        <taxon>Agaricomycetidae</taxon>
        <taxon>Agaricales</taxon>
        <taxon>Agaricineae</taxon>
        <taxon>Strophariaceae</taxon>
        <taxon>Hypholoma</taxon>
    </lineage>
</organism>